<evidence type="ECO:0000313" key="3">
    <source>
        <dbReference type="Proteomes" id="UP000233425"/>
    </source>
</evidence>
<keyword evidence="1" id="KW-1133">Transmembrane helix</keyword>
<proteinExistence type="predicted"/>
<reference evidence="2" key="1">
    <citation type="journal article" date="2018" name="Environ. Microbiol.">
        <title>Sporulation capability and amylosome conservation among diverse human colonic and rumen isolates of the keystone starch-degrader Ruminococcus bromii.</title>
        <authorList>
            <person name="Mukhopadhya I."/>
            <person name="Morais S."/>
            <person name="Laverde-Gomez J."/>
            <person name="Sheridan P.O."/>
            <person name="Walker A.W."/>
            <person name="Kelly W."/>
            <person name="Klieve A.V."/>
            <person name="Ouwerkerk D."/>
            <person name="Duncan S.H."/>
            <person name="Louis P."/>
            <person name="Koropatkin N."/>
            <person name="Cockburn D."/>
            <person name="Kibler R."/>
            <person name="Cooper P.J."/>
            <person name="Sandoval C."/>
            <person name="Crost E."/>
            <person name="Juge N."/>
            <person name="Bayer E.A."/>
            <person name="Flint H.J."/>
        </authorList>
    </citation>
    <scope>NUCLEOTIDE SEQUENCE [LARGE SCALE GENOMIC DNA]</scope>
    <source>
        <strain evidence="2">ATCC 27255</strain>
    </source>
</reference>
<keyword evidence="1" id="KW-0812">Transmembrane</keyword>
<keyword evidence="1" id="KW-0472">Membrane</keyword>
<comment type="caution">
    <text evidence="2">The sequence shown here is derived from an EMBL/GenBank/DDBJ whole genome shotgun (WGS) entry which is preliminary data.</text>
</comment>
<feature type="transmembrane region" description="Helical" evidence="1">
    <location>
        <begin position="57"/>
        <end position="84"/>
    </location>
</feature>
<feature type="transmembrane region" description="Helical" evidence="1">
    <location>
        <begin position="29"/>
        <end position="51"/>
    </location>
</feature>
<evidence type="ECO:0000313" key="2">
    <source>
        <dbReference type="EMBL" id="PKD27261.1"/>
    </source>
</evidence>
<sequence length="129" mass="13352">MNILSISVLAVVTVIICVMLKPKNAEISVMLGISCSVIILIGVLTQVSAIVTTINQIIASSGISVDYIVILLKSIGICLVTEFAVNTCKDSGSQSLASNVSLAGKIMVTVTALPLYSDILKTVLSLAGN</sequence>
<accession>A0A2N0UJV3</accession>
<name>A0A2N0UJV3_9FIRM</name>
<feature type="transmembrane region" description="Helical" evidence="1">
    <location>
        <begin position="6"/>
        <end position="22"/>
    </location>
</feature>
<keyword evidence="3" id="KW-1185">Reference proteome</keyword>
<dbReference type="Proteomes" id="UP000233425">
    <property type="component" value="Unassembled WGS sequence"/>
</dbReference>
<dbReference type="InterPro" id="IPR025664">
    <property type="entry name" value="Spore_III_AC/AD"/>
</dbReference>
<dbReference type="RefSeq" id="WP_101029579.1">
    <property type="nucleotide sequence ID" value="NZ_CABMMZ010000072.1"/>
</dbReference>
<dbReference type="Pfam" id="PF06686">
    <property type="entry name" value="SpoIIIAC"/>
    <property type="match status" value="1"/>
</dbReference>
<protein>
    <submittedName>
        <fullName evidence="2">Stage III sporulation protein AD</fullName>
    </submittedName>
</protein>
<evidence type="ECO:0000256" key="1">
    <source>
        <dbReference type="SAM" id="Phobius"/>
    </source>
</evidence>
<gene>
    <name evidence="2" type="ORF">RBATCC27255_01650</name>
</gene>
<dbReference type="AlphaFoldDB" id="A0A2N0UJV3"/>
<organism evidence="2 3">
    <name type="scientific">Ruminococcus bromii</name>
    <dbReference type="NCBI Taxonomy" id="40518"/>
    <lineage>
        <taxon>Bacteria</taxon>
        <taxon>Bacillati</taxon>
        <taxon>Bacillota</taxon>
        <taxon>Clostridia</taxon>
        <taxon>Eubacteriales</taxon>
        <taxon>Oscillospiraceae</taxon>
        <taxon>Ruminococcus</taxon>
    </lineage>
</organism>
<dbReference type="EMBL" id="NNSR01000072">
    <property type="protein sequence ID" value="PKD27261.1"/>
    <property type="molecule type" value="Genomic_DNA"/>
</dbReference>